<dbReference type="Pfam" id="PF14907">
    <property type="entry name" value="NTP_transf_5"/>
    <property type="match status" value="1"/>
</dbReference>
<name>A0A0D0I5M0_9BACT</name>
<dbReference type="AlphaFoldDB" id="A0A0D0I5M0"/>
<keyword evidence="2" id="KW-1185">Reference proteome</keyword>
<evidence type="ECO:0000313" key="1">
    <source>
        <dbReference type="EMBL" id="KIP62516.1"/>
    </source>
</evidence>
<accession>A0A0D0I5M0</accession>
<dbReference type="EMBL" id="JXQK01000053">
    <property type="protein sequence ID" value="KIP62516.1"/>
    <property type="molecule type" value="Genomic_DNA"/>
</dbReference>
<proteinExistence type="predicted"/>
<reference evidence="1 2" key="1">
    <citation type="submission" date="2015-01" db="EMBL/GenBank/DDBJ databases">
        <title>Comparative genomics of non-oral Prevotella species.</title>
        <authorList>
            <person name="Accetto T."/>
            <person name="Nograsek B."/>
            <person name="Avgustin G."/>
        </authorList>
    </citation>
    <scope>NUCLEOTIDE SEQUENCE [LARGE SCALE GENOMIC DNA]</scope>
    <source>
        <strain evidence="1 2">P5-119</strain>
    </source>
</reference>
<comment type="caution">
    <text evidence="1">The sequence shown here is derived from an EMBL/GenBank/DDBJ whole genome shotgun (WGS) entry which is preliminary data.</text>
</comment>
<protein>
    <submittedName>
        <fullName evidence="1">Contig53, whole genome shotgun sequence</fullName>
    </submittedName>
</protein>
<dbReference type="RefSeq" id="WP_042519150.1">
    <property type="nucleotide sequence ID" value="NZ_JXQK01000053.1"/>
</dbReference>
<gene>
    <name evidence="1" type="ORF">ST44_06830</name>
</gene>
<dbReference type="InterPro" id="IPR039498">
    <property type="entry name" value="NTP_transf_5"/>
</dbReference>
<organism evidence="1 2">
    <name type="scientific">Prevotella pectinovora</name>
    <dbReference type="NCBI Taxonomy" id="1602169"/>
    <lineage>
        <taxon>Bacteria</taxon>
        <taxon>Pseudomonadati</taxon>
        <taxon>Bacteroidota</taxon>
        <taxon>Bacteroidia</taxon>
        <taxon>Bacteroidales</taxon>
        <taxon>Prevotellaceae</taxon>
        <taxon>Prevotella</taxon>
    </lineage>
</organism>
<sequence>MTASEWNNLMNISQKQGVTAFALTALNDFVTKPEQALLMKWISLSLFIEKNYRRQEKAAEMLSKAFAKHGIRTLVLKGLAISQCYPIPYHRYCGDSDIFLVKDDKSACEEGNRIVESLGIVVDRDYYKNSSFTFNGLHVENHKFCTQIRGNKKAKSLERILEDMLFYEETGRISETELEIPSAMFNALFLTEHAKNHFLSEGISLRHVCDWMMFRQKNADSLDWNAFEETAKRFGLLGFAQSMNHLADFIIRGDEGILNKKDRMLLNDIFSDHISTSSQAFSLAGRWVLIKEALKAGWKYRMFSDVSMLKWLWQSGVGYFFDKKPKL</sequence>
<dbReference type="Proteomes" id="UP000032046">
    <property type="component" value="Unassembled WGS sequence"/>
</dbReference>
<dbReference type="STRING" id="1602171.ST44_06830"/>
<evidence type="ECO:0000313" key="2">
    <source>
        <dbReference type="Proteomes" id="UP000032046"/>
    </source>
</evidence>